<keyword evidence="2" id="KW-1185">Reference proteome</keyword>
<name>A0ABU7I459_9SPHI</name>
<dbReference type="RefSeq" id="WP_330106627.1">
    <property type="nucleotide sequence ID" value="NZ_JAZDQT010000001.1"/>
</dbReference>
<organism evidence="1 2">
    <name type="scientific">Pedobacter albus</name>
    <dbReference type="NCBI Taxonomy" id="3113905"/>
    <lineage>
        <taxon>Bacteria</taxon>
        <taxon>Pseudomonadati</taxon>
        <taxon>Bacteroidota</taxon>
        <taxon>Sphingobacteriia</taxon>
        <taxon>Sphingobacteriales</taxon>
        <taxon>Sphingobacteriaceae</taxon>
        <taxon>Pedobacter</taxon>
    </lineage>
</organism>
<evidence type="ECO:0000313" key="2">
    <source>
        <dbReference type="Proteomes" id="UP001336835"/>
    </source>
</evidence>
<reference evidence="1 2" key="1">
    <citation type="submission" date="2024-01" db="EMBL/GenBank/DDBJ databases">
        <title>Pedobacter sp. nov., isolated from fresh soil.</title>
        <authorList>
            <person name="Le N.T.T."/>
        </authorList>
    </citation>
    <scope>NUCLEOTIDE SEQUENCE [LARGE SCALE GENOMIC DNA]</scope>
    <source>
        <strain evidence="1 2">KR3-3</strain>
    </source>
</reference>
<proteinExistence type="predicted"/>
<evidence type="ECO:0000313" key="1">
    <source>
        <dbReference type="EMBL" id="MEE1944252.1"/>
    </source>
</evidence>
<dbReference type="EMBL" id="JAZDQT010000001">
    <property type="protein sequence ID" value="MEE1944252.1"/>
    <property type="molecule type" value="Genomic_DNA"/>
</dbReference>
<protein>
    <submittedName>
        <fullName evidence="1">Uncharacterized protein</fullName>
    </submittedName>
</protein>
<comment type="caution">
    <text evidence="1">The sequence shown here is derived from an EMBL/GenBank/DDBJ whole genome shotgun (WGS) entry which is preliminary data.</text>
</comment>
<accession>A0ABU7I459</accession>
<dbReference type="Proteomes" id="UP001336835">
    <property type="component" value="Unassembled WGS sequence"/>
</dbReference>
<sequence length="91" mass="10540">MNYEIANEIKDIFCCLKGKTIDNKTVNIVFIAPTYKNELFEEFLKNAMLGRTHRNQALIQENDDISVFVQYISKGDETDEMKAVTLIEFLT</sequence>
<gene>
    <name evidence="1" type="ORF">VRU48_03975</name>
</gene>